<dbReference type="STRING" id="592015.HMPREF1705_02889"/>
<evidence type="ECO:0000256" key="7">
    <source>
        <dbReference type="ARBA" id="ARBA00022840"/>
    </source>
</evidence>
<dbReference type="SUPFAM" id="SSF82544">
    <property type="entry name" value="GckA/TtuD-like"/>
    <property type="match status" value="1"/>
</dbReference>
<evidence type="ECO:0000259" key="10">
    <source>
        <dbReference type="Pfam" id="PF05161"/>
    </source>
</evidence>
<keyword evidence="13" id="KW-1185">Reference proteome</keyword>
<evidence type="ECO:0000256" key="9">
    <source>
        <dbReference type="ARBA" id="ARBA00066758"/>
    </source>
</evidence>
<keyword evidence="7" id="KW-0067">ATP-binding</keyword>
<feature type="domain" description="MOFRL" evidence="10">
    <location>
        <begin position="303"/>
        <end position="408"/>
    </location>
</feature>
<evidence type="ECO:0000256" key="8">
    <source>
        <dbReference type="ARBA" id="ARBA00051351"/>
    </source>
</evidence>
<evidence type="ECO:0000259" key="11">
    <source>
        <dbReference type="Pfam" id="PF13660"/>
    </source>
</evidence>
<comment type="caution">
    <text evidence="12">The sequence shown here is derived from an EMBL/GenBank/DDBJ whole genome shotgun (WGS) entry which is preliminary data.</text>
</comment>
<evidence type="ECO:0000256" key="4">
    <source>
        <dbReference type="ARBA" id="ARBA00022679"/>
    </source>
</evidence>
<evidence type="ECO:0000313" key="12">
    <source>
        <dbReference type="EMBL" id="KRT34467.1"/>
    </source>
</evidence>
<keyword evidence="5" id="KW-0547">Nucleotide-binding</keyword>
<dbReference type="RefSeq" id="WP_009200651.1">
    <property type="nucleotide sequence ID" value="NZ_ACJX03000001.1"/>
</dbReference>
<dbReference type="OrthoDB" id="9766552at2"/>
<dbReference type="InterPro" id="IPR025286">
    <property type="entry name" value="MOFRL_assoc_dom"/>
</dbReference>
<dbReference type="InterPro" id="IPR037035">
    <property type="entry name" value="GK-like_C_sf"/>
</dbReference>
<dbReference type="Gene3D" id="3.40.1480.10">
    <property type="entry name" value="MOFRL domain"/>
    <property type="match status" value="1"/>
</dbReference>
<evidence type="ECO:0000256" key="6">
    <source>
        <dbReference type="ARBA" id="ARBA00022777"/>
    </source>
</evidence>
<evidence type="ECO:0000313" key="13">
    <source>
        <dbReference type="Proteomes" id="UP000005273"/>
    </source>
</evidence>
<sequence>MKSLREDALRIIEDSISSVLPEKAVEQELKKLDLGDKIYLVAIGKAAWRMAKSAKDCLKEKVKGGVVITKYGHSQGPIEGLKIYEAGHPIPDENTISSTKEAVELAKGLSKDDTMLFLVSGGGSALFELPVDGVSLEDIKNVTDMLLRCGANIVEINAIRKRMSRVKGGKFALMASPARVYSLVLSDVLGDRLDSIASGPAYPDSTRCEDVRKIIRKYDLKLPKHILQSLREETPKSLDNVETRIIGSVSKVCESAKNVAVSLGYNAMILTTTLDCEASEAGLFLASIAREEVEKERPLERPCAIILGGETVVHVKGTGKGGRNQELVLSAARGIRNYPGVVIASVGTDGTDGPTDAAGGIVDGKTAYTLEEAGIDIDDALNDNDSYHALQKVNGLIKTGPTGTNVNDLIFILCDETKVREN</sequence>
<dbReference type="PANTHER" id="PTHR12227">
    <property type="entry name" value="GLYCERATE KINASE"/>
    <property type="match status" value="1"/>
</dbReference>
<dbReference type="FunFam" id="3.40.1480.10:FF:000003">
    <property type="entry name" value="D-glycerate 2-kinase"/>
    <property type="match status" value="1"/>
</dbReference>
<dbReference type="Gene3D" id="3.40.50.10180">
    <property type="entry name" value="Glycerate kinase, MOFRL-like N-terminal domain"/>
    <property type="match status" value="1"/>
</dbReference>
<comment type="cofactor">
    <cofactor evidence="1">
        <name>Mg(2+)</name>
        <dbReference type="ChEBI" id="CHEBI:18420"/>
    </cofactor>
</comment>
<reference evidence="13" key="1">
    <citation type="submission" date="2012-09" db="EMBL/GenBank/DDBJ databases">
        <authorList>
            <person name="Weinstock G."/>
            <person name="Sodergren E."/>
            <person name="Clifton S."/>
            <person name="Fulton L."/>
            <person name="Fulton B."/>
            <person name="Courtney L."/>
            <person name="Fronick C."/>
            <person name="Harrison M."/>
            <person name="Strong C."/>
            <person name="Farmer C."/>
            <person name="Delehaunty K."/>
            <person name="Markovic C."/>
            <person name="Hall O."/>
            <person name="Minx P."/>
            <person name="Tomlinson C."/>
            <person name="Mitreva M."/>
            <person name="Nelson J."/>
            <person name="Hou S."/>
            <person name="Wollam A."/>
            <person name="Pepin K.H."/>
            <person name="Johnson M."/>
            <person name="Bhonagiri V."/>
            <person name="Nash W.E."/>
            <person name="Suruliraj S."/>
            <person name="Warren W."/>
            <person name="Chinwalla A."/>
            <person name="Mardis E.R."/>
            <person name="Wilson R.K."/>
        </authorList>
    </citation>
    <scope>NUCLEOTIDE SEQUENCE [LARGE SCALE GENOMIC DNA]</scope>
    <source>
        <strain evidence="13">OS1</strain>
    </source>
</reference>
<dbReference type="InterPro" id="IPR038614">
    <property type="entry name" value="GK_N_sf"/>
</dbReference>
<dbReference type="EC" id="2.7.1.165" evidence="9"/>
<gene>
    <name evidence="12" type="ORF">HMPREF1705_02889</name>
</gene>
<protein>
    <recommendedName>
        <fullName evidence="9">glycerate 2-kinase</fullName>
        <ecNumber evidence="9">2.7.1.165</ecNumber>
    </recommendedName>
</protein>
<organism evidence="12 13">
    <name type="scientific">Acetomicrobium hydrogeniformans ATCC BAA-1850</name>
    <dbReference type="NCBI Taxonomy" id="592015"/>
    <lineage>
        <taxon>Bacteria</taxon>
        <taxon>Thermotogati</taxon>
        <taxon>Synergistota</taxon>
        <taxon>Synergistia</taxon>
        <taxon>Synergistales</taxon>
        <taxon>Acetomicrobiaceae</taxon>
        <taxon>Acetomicrobium</taxon>
    </lineage>
</organism>
<dbReference type="PANTHER" id="PTHR12227:SF0">
    <property type="entry name" value="GLYCERATE KINASE"/>
    <property type="match status" value="1"/>
</dbReference>
<comment type="subunit">
    <text evidence="3">Homodimer.</text>
</comment>
<evidence type="ECO:0000256" key="5">
    <source>
        <dbReference type="ARBA" id="ARBA00022741"/>
    </source>
</evidence>
<comment type="similarity">
    <text evidence="2">Belongs to the glycerate kinase type-1 family.</text>
</comment>
<comment type="catalytic activity">
    <reaction evidence="8">
        <text>(R)-glycerate + ATP = (2R)-2-phosphoglycerate + ADP + H(+)</text>
        <dbReference type="Rhea" id="RHEA:27377"/>
        <dbReference type="ChEBI" id="CHEBI:15378"/>
        <dbReference type="ChEBI" id="CHEBI:16659"/>
        <dbReference type="ChEBI" id="CHEBI:30616"/>
        <dbReference type="ChEBI" id="CHEBI:58289"/>
        <dbReference type="ChEBI" id="CHEBI:456216"/>
        <dbReference type="EC" id="2.7.1.165"/>
    </reaction>
</comment>
<dbReference type="GO" id="GO:0008887">
    <property type="term" value="F:glycerate kinase activity"/>
    <property type="evidence" value="ECO:0007669"/>
    <property type="project" value="InterPro"/>
</dbReference>
<dbReference type="Proteomes" id="UP000005273">
    <property type="component" value="Unassembled WGS sequence"/>
</dbReference>
<dbReference type="InterPro" id="IPR007835">
    <property type="entry name" value="MOFRL"/>
</dbReference>
<name>A0A0T5X868_9BACT</name>
<dbReference type="Pfam" id="PF05161">
    <property type="entry name" value="MOFRL"/>
    <property type="match status" value="1"/>
</dbReference>
<evidence type="ECO:0000256" key="2">
    <source>
        <dbReference type="ARBA" id="ARBA00006284"/>
    </source>
</evidence>
<proteinExistence type="inferred from homology"/>
<dbReference type="FunFam" id="3.40.50.10180:FF:000001">
    <property type="entry name" value="Glycerate kinase"/>
    <property type="match status" value="1"/>
</dbReference>
<feature type="domain" description="MOFRL-associated" evidence="11">
    <location>
        <begin position="8"/>
        <end position="230"/>
    </location>
</feature>
<dbReference type="InterPro" id="IPR039760">
    <property type="entry name" value="MOFRL_protein"/>
</dbReference>
<dbReference type="eggNOG" id="COG2379">
    <property type="taxonomic scope" value="Bacteria"/>
</dbReference>
<dbReference type="GO" id="GO:0005524">
    <property type="term" value="F:ATP binding"/>
    <property type="evidence" value="ECO:0007669"/>
    <property type="project" value="UniProtKB-KW"/>
</dbReference>
<evidence type="ECO:0000256" key="1">
    <source>
        <dbReference type="ARBA" id="ARBA00001946"/>
    </source>
</evidence>
<accession>A0A0T5X868</accession>
<dbReference type="GO" id="GO:0043798">
    <property type="term" value="F:glycerate 2-kinase activity"/>
    <property type="evidence" value="ECO:0007669"/>
    <property type="project" value="UniProtKB-EC"/>
</dbReference>
<dbReference type="Pfam" id="PF13660">
    <property type="entry name" value="DUF4147"/>
    <property type="match status" value="1"/>
</dbReference>
<keyword evidence="6" id="KW-0418">Kinase</keyword>
<dbReference type="EMBL" id="ACJX03000001">
    <property type="protein sequence ID" value="KRT34467.1"/>
    <property type="molecule type" value="Genomic_DNA"/>
</dbReference>
<evidence type="ECO:0000256" key="3">
    <source>
        <dbReference type="ARBA" id="ARBA00011738"/>
    </source>
</evidence>
<dbReference type="AlphaFoldDB" id="A0A0T5X868"/>
<dbReference type="GO" id="GO:0005737">
    <property type="term" value="C:cytoplasm"/>
    <property type="evidence" value="ECO:0007669"/>
    <property type="project" value="TreeGrafter"/>
</dbReference>
<keyword evidence="4" id="KW-0808">Transferase</keyword>